<dbReference type="InterPro" id="IPR029058">
    <property type="entry name" value="AB_hydrolase_fold"/>
</dbReference>
<dbReference type="EMBL" id="BMML01000024">
    <property type="protein sequence ID" value="GGN36083.1"/>
    <property type="molecule type" value="Genomic_DNA"/>
</dbReference>
<dbReference type="Pfam" id="PF12697">
    <property type="entry name" value="Abhydrolase_6"/>
    <property type="match status" value="1"/>
</dbReference>
<organism evidence="2 3">
    <name type="scientific">Streptomyces fuscichromogenes</name>
    <dbReference type="NCBI Taxonomy" id="1324013"/>
    <lineage>
        <taxon>Bacteria</taxon>
        <taxon>Bacillati</taxon>
        <taxon>Actinomycetota</taxon>
        <taxon>Actinomycetes</taxon>
        <taxon>Kitasatosporales</taxon>
        <taxon>Streptomycetaceae</taxon>
        <taxon>Streptomyces</taxon>
    </lineage>
</organism>
<gene>
    <name evidence="2" type="ORF">GCM10011578_078880</name>
</gene>
<dbReference type="Gene3D" id="3.40.50.1820">
    <property type="entry name" value="alpha/beta hydrolase"/>
    <property type="match status" value="1"/>
</dbReference>
<reference evidence="2" key="2">
    <citation type="submission" date="2020-09" db="EMBL/GenBank/DDBJ databases">
        <authorList>
            <person name="Sun Q."/>
            <person name="Zhou Y."/>
        </authorList>
    </citation>
    <scope>NUCLEOTIDE SEQUENCE</scope>
    <source>
        <strain evidence="2">CGMCC 4.7110</strain>
    </source>
</reference>
<protein>
    <submittedName>
        <fullName evidence="2">Esterase</fullName>
    </submittedName>
</protein>
<dbReference type="PANTHER" id="PTHR37017:SF11">
    <property type="entry name" value="ESTERASE_LIPASE_THIOESTERASE DOMAIN-CONTAINING PROTEIN"/>
    <property type="match status" value="1"/>
</dbReference>
<accession>A0A918CW39</accession>
<reference evidence="2" key="1">
    <citation type="journal article" date="2014" name="Int. J. Syst. Evol. Microbiol.">
        <title>Complete genome sequence of Corynebacterium casei LMG S-19264T (=DSM 44701T), isolated from a smear-ripened cheese.</title>
        <authorList>
            <consortium name="US DOE Joint Genome Institute (JGI-PGF)"/>
            <person name="Walter F."/>
            <person name="Albersmeier A."/>
            <person name="Kalinowski J."/>
            <person name="Ruckert C."/>
        </authorList>
    </citation>
    <scope>NUCLEOTIDE SEQUENCE</scope>
    <source>
        <strain evidence="2">CGMCC 4.7110</strain>
    </source>
</reference>
<dbReference type="InterPro" id="IPR052897">
    <property type="entry name" value="Sec-Metab_Biosynth_Hydrolase"/>
</dbReference>
<dbReference type="PANTHER" id="PTHR37017">
    <property type="entry name" value="AB HYDROLASE-1 DOMAIN-CONTAINING PROTEIN-RELATED"/>
    <property type="match status" value="1"/>
</dbReference>
<dbReference type="AlphaFoldDB" id="A0A918CW39"/>
<proteinExistence type="predicted"/>
<dbReference type="SUPFAM" id="SSF53474">
    <property type="entry name" value="alpha/beta-Hydrolases"/>
    <property type="match status" value="1"/>
</dbReference>
<name>A0A918CW39_9ACTN</name>
<dbReference type="Proteomes" id="UP000653411">
    <property type="component" value="Unassembled WGS sequence"/>
</dbReference>
<comment type="caution">
    <text evidence="2">The sequence shown here is derived from an EMBL/GenBank/DDBJ whole genome shotgun (WGS) entry which is preliminary data.</text>
</comment>
<evidence type="ECO:0000259" key="1">
    <source>
        <dbReference type="Pfam" id="PF12697"/>
    </source>
</evidence>
<keyword evidence="3" id="KW-1185">Reference proteome</keyword>
<dbReference type="InterPro" id="IPR000073">
    <property type="entry name" value="AB_hydrolase_1"/>
</dbReference>
<feature type="domain" description="AB hydrolase-1" evidence="1">
    <location>
        <begin position="3"/>
        <end position="219"/>
    </location>
</feature>
<evidence type="ECO:0000313" key="3">
    <source>
        <dbReference type="Proteomes" id="UP000653411"/>
    </source>
</evidence>
<dbReference type="GO" id="GO:0003824">
    <property type="term" value="F:catalytic activity"/>
    <property type="evidence" value="ECO:0007669"/>
    <property type="project" value="UniProtKB-ARBA"/>
</dbReference>
<dbReference type="RefSeq" id="WP_189267723.1">
    <property type="nucleotide sequence ID" value="NZ_BMML01000024.1"/>
</dbReference>
<sequence>MDILLIGGLWLSGSVWDDVAAALEPLGHRAVPLTLPGQGDGAAAATLDDQVAAVLAAVDSASGRPVVVGHSAACTLAWLAADRRPERLAAAVLVGGFPSADGRPYADFFEVRDGVMPFPGWEPFEGPDAADLDEAARRSLAAAAIPVPEGVAKGVVRLTDERRFDVPVVVVCPEFTPAQARKWIADGEVPELARAEHVDFTDLDSGHWPMLTRPAELARILAEAAGAADSRAQAHRAP</sequence>
<evidence type="ECO:0000313" key="2">
    <source>
        <dbReference type="EMBL" id="GGN36083.1"/>
    </source>
</evidence>